<organism evidence="14">
    <name type="scientific">uncultured bacterium</name>
    <name type="common">gcode 4</name>
    <dbReference type="NCBI Taxonomy" id="1234023"/>
    <lineage>
        <taxon>Bacteria</taxon>
        <taxon>environmental samples</taxon>
    </lineage>
</organism>
<dbReference type="InterPro" id="IPR036185">
    <property type="entry name" value="DNA_heli_DnaB-like_N_sf"/>
</dbReference>
<dbReference type="EMBL" id="AMFJ01036152">
    <property type="protein sequence ID" value="EKD24934.1"/>
    <property type="molecule type" value="Genomic_DNA"/>
</dbReference>
<dbReference type="Pfam" id="PF03796">
    <property type="entry name" value="DnaB_C"/>
    <property type="match status" value="1"/>
</dbReference>
<evidence type="ECO:0000256" key="8">
    <source>
        <dbReference type="ARBA" id="ARBA00023125"/>
    </source>
</evidence>
<keyword evidence="3 12" id="KW-0235">DNA replication</keyword>
<sequence length="449" mass="51402">MVSLEDIKLPPHNIDAEKGALGGILMDNELMYFYDGAWLAPEDFYQREHFYIYRGIKSLWAARKTIDVVTLADQLAKDAVLDAIGGTWYLYELSTFLLSTSSCPEYIKIVKEKSILRNILKTSQKIIGDVYEQKDTSLVLEDIEKRVYDLTQNNVAEKIHSIWEILNKRVEEYMDIVDHPEKANLRKVFSGYHGLDDMLGGFKPAELIILAARPSMGKTAFALNLLKNMAVDQKKSVALFSLEMSSEQIADRVLSMVSGIPMGKISKWQLDTEDFTVMGESMEVLSETNIFIDDKWSTTIPELKSKIRRLKIEKTSLDLVIIDYLQLMSWSNSWYSGNRVQEISEISRGLKELARELEIPIMALSQLSREVEKRVDKKPQLSDLRESGAIEQDADCVIMLHREDYYDPDTDKKGLTDICVRKNRNGPVGESELYFEKTIMKFTEINSSK</sequence>
<dbReference type="CDD" id="cd00984">
    <property type="entry name" value="DnaB_C"/>
    <property type="match status" value="1"/>
</dbReference>
<keyword evidence="2 12" id="KW-0639">Primosome</keyword>
<evidence type="ECO:0000256" key="11">
    <source>
        <dbReference type="NCBIfam" id="TIGR00665"/>
    </source>
</evidence>
<dbReference type="GO" id="GO:0016887">
    <property type="term" value="F:ATP hydrolysis activity"/>
    <property type="evidence" value="ECO:0007669"/>
    <property type="project" value="RHEA"/>
</dbReference>
<evidence type="ECO:0000256" key="2">
    <source>
        <dbReference type="ARBA" id="ARBA00022515"/>
    </source>
</evidence>
<evidence type="ECO:0000256" key="1">
    <source>
        <dbReference type="ARBA" id="ARBA00008428"/>
    </source>
</evidence>
<dbReference type="EC" id="5.6.2.3" evidence="11 12"/>
<evidence type="ECO:0000256" key="5">
    <source>
        <dbReference type="ARBA" id="ARBA00022801"/>
    </source>
</evidence>
<dbReference type="PANTHER" id="PTHR30153">
    <property type="entry name" value="REPLICATIVE DNA HELICASE DNAB"/>
    <property type="match status" value="1"/>
</dbReference>
<dbReference type="GO" id="GO:0005524">
    <property type="term" value="F:ATP binding"/>
    <property type="evidence" value="ECO:0007669"/>
    <property type="project" value="UniProtKB-UniRule"/>
</dbReference>
<name>K1YHT9_9BACT</name>
<evidence type="ECO:0000313" key="14">
    <source>
        <dbReference type="EMBL" id="EKD24934.1"/>
    </source>
</evidence>
<dbReference type="GO" id="GO:0006269">
    <property type="term" value="P:DNA replication, synthesis of primer"/>
    <property type="evidence" value="ECO:0007669"/>
    <property type="project" value="UniProtKB-UniRule"/>
</dbReference>
<dbReference type="NCBIfam" id="TIGR00665">
    <property type="entry name" value="DnaB"/>
    <property type="match status" value="1"/>
</dbReference>
<keyword evidence="8 12" id="KW-0238">DNA-binding</keyword>
<comment type="caution">
    <text evidence="14">The sequence shown here is derived from an EMBL/GenBank/DDBJ whole genome shotgun (WGS) entry which is preliminary data.</text>
</comment>
<evidence type="ECO:0000256" key="10">
    <source>
        <dbReference type="ARBA" id="ARBA00048954"/>
    </source>
</evidence>
<comment type="function">
    <text evidence="12">The main replicative DNA helicase, it participates in initiation and elongation during chromosome replication. Travels ahead of the DNA replisome, separating dsDNA into templates for DNA synthesis. A processive ATP-dependent 5'-3' DNA helicase it has DNA-dependent ATPase activity.</text>
</comment>
<keyword evidence="4 12" id="KW-0547">Nucleotide-binding</keyword>
<dbReference type="SUPFAM" id="SSF48024">
    <property type="entry name" value="N-terminal domain of DnaB helicase"/>
    <property type="match status" value="1"/>
</dbReference>
<dbReference type="InterPro" id="IPR027417">
    <property type="entry name" value="P-loop_NTPase"/>
</dbReference>
<evidence type="ECO:0000256" key="12">
    <source>
        <dbReference type="RuleBase" id="RU362085"/>
    </source>
</evidence>
<gene>
    <name evidence="14" type="ORF">ACD_80C00145G0068</name>
</gene>
<dbReference type="Gene3D" id="1.10.860.10">
    <property type="entry name" value="DNAb Helicase, Chain A"/>
    <property type="match status" value="1"/>
</dbReference>
<evidence type="ECO:0000256" key="9">
    <source>
        <dbReference type="ARBA" id="ARBA00023235"/>
    </source>
</evidence>
<keyword evidence="9" id="KW-0413">Isomerase</keyword>
<dbReference type="Gene3D" id="3.40.50.300">
    <property type="entry name" value="P-loop containing nucleotide triphosphate hydrolases"/>
    <property type="match status" value="1"/>
</dbReference>
<feature type="domain" description="SF4 helicase" evidence="13">
    <location>
        <begin position="181"/>
        <end position="449"/>
    </location>
</feature>
<accession>K1YHT9</accession>
<dbReference type="GO" id="GO:0043139">
    <property type="term" value="F:5'-3' DNA helicase activity"/>
    <property type="evidence" value="ECO:0007669"/>
    <property type="project" value="UniProtKB-EC"/>
</dbReference>
<dbReference type="AlphaFoldDB" id="K1YHT9"/>
<dbReference type="InterPro" id="IPR007693">
    <property type="entry name" value="DNA_helicase_DnaB-like_N"/>
</dbReference>
<dbReference type="GO" id="GO:0003677">
    <property type="term" value="F:DNA binding"/>
    <property type="evidence" value="ECO:0007669"/>
    <property type="project" value="UniProtKB-UniRule"/>
</dbReference>
<dbReference type="InterPro" id="IPR007692">
    <property type="entry name" value="DNA_helicase_DnaB"/>
</dbReference>
<dbReference type="SUPFAM" id="SSF52540">
    <property type="entry name" value="P-loop containing nucleoside triphosphate hydrolases"/>
    <property type="match status" value="1"/>
</dbReference>
<keyword evidence="5 12" id="KW-0378">Hydrolase</keyword>
<dbReference type="PANTHER" id="PTHR30153:SF2">
    <property type="entry name" value="REPLICATIVE DNA HELICASE"/>
    <property type="match status" value="1"/>
</dbReference>
<comment type="similarity">
    <text evidence="1 12">Belongs to the helicase family. DnaB subfamily.</text>
</comment>
<evidence type="ECO:0000256" key="4">
    <source>
        <dbReference type="ARBA" id="ARBA00022741"/>
    </source>
</evidence>
<evidence type="ECO:0000256" key="6">
    <source>
        <dbReference type="ARBA" id="ARBA00022806"/>
    </source>
</evidence>
<comment type="catalytic activity">
    <reaction evidence="10 12">
        <text>ATP + H2O = ADP + phosphate + H(+)</text>
        <dbReference type="Rhea" id="RHEA:13065"/>
        <dbReference type="ChEBI" id="CHEBI:15377"/>
        <dbReference type="ChEBI" id="CHEBI:15378"/>
        <dbReference type="ChEBI" id="CHEBI:30616"/>
        <dbReference type="ChEBI" id="CHEBI:43474"/>
        <dbReference type="ChEBI" id="CHEBI:456216"/>
        <dbReference type="EC" id="5.6.2.3"/>
    </reaction>
</comment>
<dbReference type="PROSITE" id="PS51199">
    <property type="entry name" value="SF4_HELICASE"/>
    <property type="match status" value="1"/>
</dbReference>
<dbReference type="InterPro" id="IPR016136">
    <property type="entry name" value="DNA_helicase_N/primase_C"/>
</dbReference>
<protein>
    <recommendedName>
        <fullName evidence="11 12">Replicative DNA helicase</fullName>
        <ecNumber evidence="11 12">5.6.2.3</ecNumber>
    </recommendedName>
</protein>
<dbReference type="InterPro" id="IPR007694">
    <property type="entry name" value="DNA_helicase_DnaB-like_C"/>
</dbReference>
<dbReference type="GO" id="GO:0005829">
    <property type="term" value="C:cytosol"/>
    <property type="evidence" value="ECO:0007669"/>
    <property type="project" value="TreeGrafter"/>
</dbReference>
<evidence type="ECO:0000259" key="13">
    <source>
        <dbReference type="PROSITE" id="PS51199"/>
    </source>
</evidence>
<dbReference type="GO" id="GO:1990077">
    <property type="term" value="C:primosome complex"/>
    <property type="evidence" value="ECO:0007669"/>
    <property type="project" value="UniProtKB-UniRule"/>
</dbReference>
<reference evidence="14" key="1">
    <citation type="journal article" date="2012" name="Science">
        <title>Fermentation, hydrogen, and sulfur metabolism in multiple uncultivated bacterial phyla.</title>
        <authorList>
            <person name="Wrighton K.C."/>
            <person name="Thomas B.C."/>
            <person name="Sharon I."/>
            <person name="Miller C.S."/>
            <person name="Castelle C.J."/>
            <person name="VerBerkmoes N.C."/>
            <person name="Wilkins M.J."/>
            <person name="Hettich R.L."/>
            <person name="Lipton M.S."/>
            <person name="Williams K.H."/>
            <person name="Long P.E."/>
            <person name="Banfield J.F."/>
        </authorList>
    </citation>
    <scope>NUCLEOTIDE SEQUENCE [LARGE SCALE GENOMIC DNA]</scope>
</reference>
<evidence type="ECO:0000256" key="3">
    <source>
        <dbReference type="ARBA" id="ARBA00022705"/>
    </source>
</evidence>
<evidence type="ECO:0000256" key="7">
    <source>
        <dbReference type="ARBA" id="ARBA00022840"/>
    </source>
</evidence>
<keyword evidence="7 12" id="KW-0067">ATP-binding</keyword>
<proteinExistence type="inferred from homology"/>
<dbReference type="Pfam" id="PF00772">
    <property type="entry name" value="DnaB"/>
    <property type="match status" value="1"/>
</dbReference>
<keyword evidence="6 12" id="KW-0347">Helicase</keyword>